<name>A0ABU4MSE8_9ACTN</name>
<sequence length="141" mass="15672">MRLRQAHAILEAATALEATGLGFELWPLHHDFPGNTVRSARDRMSGGTEFTDPDMDGREARVYNIDILPGPDDDHIEAHLTLGVGPDPEPLLHSKYSVAMGASEAERFRGLVGATLAEKIAETVRAHEQPYRDAYERRRRA</sequence>
<organism evidence="1 2">
    <name type="scientific">Streptomyces caniscabiei</name>
    <dbReference type="NCBI Taxonomy" id="2746961"/>
    <lineage>
        <taxon>Bacteria</taxon>
        <taxon>Bacillati</taxon>
        <taxon>Actinomycetota</taxon>
        <taxon>Actinomycetes</taxon>
        <taxon>Kitasatosporales</taxon>
        <taxon>Streptomycetaceae</taxon>
        <taxon>Streptomyces</taxon>
    </lineage>
</organism>
<reference evidence="1 2" key="1">
    <citation type="journal article" date="2023" name="Microb. Genom.">
        <title>Mesoterricola silvestris gen. nov., sp. nov., Mesoterricola sediminis sp. nov., Geothrix oryzae sp. nov., Geothrix edaphica sp. nov., Geothrix rubra sp. nov., and Geothrix limicola sp. nov., six novel members of Acidobacteriota isolated from soils.</title>
        <authorList>
            <person name="Weisberg A.J."/>
            <person name="Pearce E."/>
            <person name="Kramer C.G."/>
            <person name="Chang J.H."/>
            <person name="Clarke C.R."/>
        </authorList>
    </citation>
    <scope>NUCLEOTIDE SEQUENCE [LARGE SCALE GENOMIC DNA]</scope>
    <source>
        <strain evidence="1 2">NE20-4-1</strain>
    </source>
</reference>
<comment type="caution">
    <text evidence="1">The sequence shown here is derived from an EMBL/GenBank/DDBJ whole genome shotgun (WGS) entry which is preliminary data.</text>
</comment>
<proteinExistence type="predicted"/>
<dbReference type="Proteomes" id="UP001282474">
    <property type="component" value="Unassembled WGS sequence"/>
</dbReference>
<gene>
    <name evidence="1" type="ORF">PV383_20015</name>
</gene>
<keyword evidence="2" id="KW-1185">Reference proteome</keyword>
<dbReference type="EMBL" id="JARAWJ010000014">
    <property type="protein sequence ID" value="MDX3039447.1"/>
    <property type="molecule type" value="Genomic_DNA"/>
</dbReference>
<accession>A0ABU4MSE8</accession>
<evidence type="ECO:0000313" key="1">
    <source>
        <dbReference type="EMBL" id="MDX3039447.1"/>
    </source>
</evidence>
<evidence type="ECO:0000313" key="2">
    <source>
        <dbReference type="Proteomes" id="UP001282474"/>
    </source>
</evidence>
<protein>
    <submittedName>
        <fullName evidence="1">Uncharacterized protein</fullName>
    </submittedName>
</protein>
<dbReference type="RefSeq" id="WP_319678055.1">
    <property type="nucleotide sequence ID" value="NZ_JARAWG010000013.1"/>
</dbReference>